<dbReference type="EMBL" id="LLXJ01000568">
    <property type="protein sequence ID" value="PKC08191.1"/>
    <property type="molecule type" value="Genomic_DNA"/>
</dbReference>
<dbReference type="InterPro" id="IPR017441">
    <property type="entry name" value="Protein_kinase_ATP_BS"/>
</dbReference>
<dbReference type="GO" id="GO:0005524">
    <property type="term" value="F:ATP binding"/>
    <property type="evidence" value="ECO:0007669"/>
    <property type="project" value="UniProtKB-UniRule"/>
</dbReference>
<dbReference type="PROSITE" id="PS50011">
    <property type="entry name" value="PROTEIN_KINASE_DOM"/>
    <property type="match status" value="1"/>
</dbReference>
<dbReference type="SUPFAM" id="SSF56112">
    <property type="entry name" value="Protein kinase-like (PK-like)"/>
    <property type="match status" value="1"/>
</dbReference>
<comment type="caution">
    <text evidence="3">The sequence shown here is derived from an EMBL/GenBank/DDBJ whole genome shotgun (WGS) entry which is preliminary data.</text>
</comment>
<dbReference type="Gene3D" id="3.30.200.20">
    <property type="entry name" value="Phosphorylase Kinase, domain 1"/>
    <property type="match status" value="1"/>
</dbReference>
<proteinExistence type="predicted"/>
<dbReference type="PROSITE" id="PS00107">
    <property type="entry name" value="PROTEIN_KINASE_ATP"/>
    <property type="match status" value="1"/>
</dbReference>
<protein>
    <recommendedName>
        <fullName evidence="2">Protein kinase domain-containing protein</fullName>
    </recommendedName>
</protein>
<evidence type="ECO:0000313" key="3">
    <source>
        <dbReference type="EMBL" id="PKC08191.1"/>
    </source>
</evidence>
<dbReference type="Proteomes" id="UP000232722">
    <property type="component" value="Unassembled WGS sequence"/>
</dbReference>
<dbReference type="VEuPathDB" id="FungiDB:RhiirA1_459664"/>
<dbReference type="GO" id="GO:0004672">
    <property type="term" value="F:protein kinase activity"/>
    <property type="evidence" value="ECO:0007669"/>
    <property type="project" value="InterPro"/>
</dbReference>
<reference evidence="3 4" key="2">
    <citation type="submission" date="2017-09" db="EMBL/GenBank/DDBJ databases">
        <title>Extensive intraspecific genome diversity in a model arbuscular mycorrhizal fungus.</title>
        <authorList>
            <person name="Chen E.C."/>
            <person name="Morin E."/>
            <person name="Beaudet D."/>
            <person name="Noel J."/>
            <person name="Ndikumana S."/>
            <person name="Charron P."/>
            <person name="St-Onge C."/>
            <person name="Giorgi J."/>
            <person name="Grigoriev I.V."/>
            <person name="Roux C."/>
            <person name="Martin F.M."/>
            <person name="Corradi N."/>
        </authorList>
    </citation>
    <scope>NUCLEOTIDE SEQUENCE [LARGE SCALE GENOMIC DNA]</scope>
    <source>
        <strain evidence="3 4">A5</strain>
    </source>
</reference>
<sequence>MTKRLWWQNGSIKNKDKYIHYFEYNEFSEIIEIGKGDFGKVSKANLANTGLIVLKSFVDEYSNIEEDELNKFNDEFVKELEILRKIGYHKNIIRIIGRDWNRKLNLFKIFLIDDQPNFESVSNFNENNQHLAGMKNYFGVRLTYM</sequence>
<name>A0A2N0PN17_9GLOM</name>
<evidence type="ECO:0000256" key="1">
    <source>
        <dbReference type="PROSITE-ProRule" id="PRU10141"/>
    </source>
</evidence>
<dbReference type="Pfam" id="PF07714">
    <property type="entry name" value="PK_Tyr_Ser-Thr"/>
    <property type="match status" value="1"/>
</dbReference>
<dbReference type="InterPro" id="IPR011009">
    <property type="entry name" value="Kinase-like_dom_sf"/>
</dbReference>
<dbReference type="InterPro" id="IPR001245">
    <property type="entry name" value="Ser-Thr/Tyr_kinase_cat_dom"/>
</dbReference>
<dbReference type="AlphaFoldDB" id="A0A2N0PN17"/>
<feature type="domain" description="Protein kinase" evidence="2">
    <location>
        <begin position="27"/>
        <end position="145"/>
    </location>
</feature>
<accession>A0A2N0PN17</accession>
<dbReference type="VEuPathDB" id="FungiDB:FUN_014145"/>
<reference evidence="3 4" key="1">
    <citation type="submission" date="2016-04" db="EMBL/GenBank/DDBJ databases">
        <title>Genome analyses suggest a sexual origin of heterokaryosis in a supposedly ancient asexual fungus.</title>
        <authorList>
            <person name="Ropars J."/>
            <person name="Sedzielewska K."/>
            <person name="Noel J."/>
            <person name="Charron P."/>
            <person name="Farinelli L."/>
            <person name="Marton T."/>
            <person name="Kruger M."/>
            <person name="Pelin A."/>
            <person name="Brachmann A."/>
            <person name="Corradi N."/>
        </authorList>
    </citation>
    <scope>NUCLEOTIDE SEQUENCE [LARGE SCALE GENOMIC DNA]</scope>
    <source>
        <strain evidence="3 4">A5</strain>
    </source>
</reference>
<evidence type="ECO:0000313" key="4">
    <source>
        <dbReference type="Proteomes" id="UP000232722"/>
    </source>
</evidence>
<gene>
    <name evidence="3" type="ORF">RhiirA5_417228</name>
</gene>
<feature type="binding site" evidence="1">
    <location>
        <position position="55"/>
    </location>
    <ligand>
        <name>ATP</name>
        <dbReference type="ChEBI" id="CHEBI:30616"/>
    </ligand>
</feature>
<keyword evidence="1" id="KW-0067">ATP-binding</keyword>
<dbReference type="InterPro" id="IPR000719">
    <property type="entry name" value="Prot_kinase_dom"/>
</dbReference>
<keyword evidence="1" id="KW-0547">Nucleotide-binding</keyword>
<organism evidence="3 4">
    <name type="scientific">Rhizophagus irregularis</name>
    <dbReference type="NCBI Taxonomy" id="588596"/>
    <lineage>
        <taxon>Eukaryota</taxon>
        <taxon>Fungi</taxon>
        <taxon>Fungi incertae sedis</taxon>
        <taxon>Mucoromycota</taxon>
        <taxon>Glomeromycotina</taxon>
        <taxon>Glomeromycetes</taxon>
        <taxon>Glomerales</taxon>
        <taxon>Glomeraceae</taxon>
        <taxon>Rhizophagus</taxon>
    </lineage>
</organism>
<evidence type="ECO:0000259" key="2">
    <source>
        <dbReference type="PROSITE" id="PS50011"/>
    </source>
</evidence>